<evidence type="ECO:0000313" key="2">
    <source>
        <dbReference type="EMBL" id="PHO18476.1"/>
    </source>
</evidence>
<reference evidence="2 3" key="1">
    <citation type="submission" date="2017-09" db="EMBL/GenBank/DDBJ databases">
        <title>Arcobacter canalis sp. nov., a new species isolated from a water canal contaminated with urban sewage.</title>
        <authorList>
            <person name="Perez-Cataluna A."/>
            <person name="Salas-Masso N."/>
            <person name="Figueras M.J."/>
        </authorList>
    </citation>
    <scope>NUCLEOTIDE SEQUENCE [LARGE SCALE GENOMIC DNA]</scope>
    <source>
        <strain evidence="2 3">F98-3</strain>
    </source>
</reference>
<dbReference type="Gene3D" id="3.40.630.90">
    <property type="match status" value="1"/>
</dbReference>
<keyword evidence="3" id="KW-1185">Reference proteome</keyword>
<evidence type="ECO:0008006" key="5">
    <source>
        <dbReference type="Google" id="ProtNLM"/>
    </source>
</evidence>
<dbReference type="RefSeq" id="WP_099342113.1">
    <property type="nucleotide sequence ID" value="NZ_CP032098.1"/>
</dbReference>
<name>A0A2G1DJG5_9BACT</name>
<evidence type="ECO:0000313" key="1">
    <source>
        <dbReference type="EMBL" id="AXX93223.1"/>
    </source>
</evidence>
<dbReference type="AlphaFoldDB" id="A0A2G1DJG5"/>
<gene>
    <name evidence="1" type="ORF">AMOL_2270</name>
    <name evidence="2" type="ORF">CPU12_05650</name>
</gene>
<sequence length="268" mass="32068">MFIGYLRNDFENNISTFIESDELFELQLLKNTYNSYPQYCFAAYEKEQIIGILCAYSFDNYIYINILKTINLNKDIIKRLVSLLIKNIEDENVYLLIEDNISEELEQLGFKKQCTFIRYIHTSEPVAFNFSNSIAKQISEENYDEIATDLDKIIFEQNRKKYLLKDCMFESSLKLCTKQSFMNSYAVNKKFIRISPWMIKKQSFLDAEKLLRGVLYYRGLKKIFAYAYGEDEDILQLYENYKFKKDKNFSFMYLKEKPNIKFENLYAI</sequence>
<dbReference type="EMBL" id="NXFY01000006">
    <property type="protein sequence ID" value="PHO18476.1"/>
    <property type="molecule type" value="Genomic_DNA"/>
</dbReference>
<dbReference type="EMBL" id="CP032098">
    <property type="protein sequence ID" value="AXX93223.1"/>
    <property type="molecule type" value="Genomic_DNA"/>
</dbReference>
<dbReference type="Proteomes" id="UP000221222">
    <property type="component" value="Unassembled WGS sequence"/>
</dbReference>
<organism evidence="2 3">
    <name type="scientific">Malaciobacter molluscorum LMG 25693</name>
    <dbReference type="NCBI Taxonomy" id="870501"/>
    <lineage>
        <taxon>Bacteria</taxon>
        <taxon>Pseudomonadati</taxon>
        <taxon>Campylobacterota</taxon>
        <taxon>Epsilonproteobacteria</taxon>
        <taxon>Campylobacterales</taxon>
        <taxon>Arcobacteraceae</taxon>
        <taxon>Malaciobacter</taxon>
    </lineage>
</organism>
<evidence type="ECO:0000313" key="4">
    <source>
        <dbReference type="Proteomes" id="UP000262712"/>
    </source>
</evidence>
<reference evidence="1 4" key="2">
    <citation type="submission" date="2018-08" db="EMBL/GenBank/DDBJ databases">
        <title>Complete genome of the Arcobacter molluscorum type strain LMG 25693.</title>
        <authorList>
            <person name="Miller W.G."/>
            <person name="Yee E."/>
            <person name="Bono J.L."/>
        </authorList>
    </citation>
    <scope>NUCLEOTIDE SEQUENCE [LARGE SCALE GENOMIC DNA]</scope>
    <source>
        <strain evidence="1 4">CECT 7696</strain>
    </source>
</reference>
<accession>A0A2G1DJG5</accession>
<protein>
    <recommendedName>
        <fullName evidence="5">N-acetyltransferase domain-containing protein</fullName>
    </recommendedName>
</protein>
<evidence type="ECO:0000313" key="3">
    <source>
        <dbReference type="Proteomes" id="UP000221222"/>
    </source>
</evidence>
<proteinExistence type="predicted"/>
<dbReference type="Proteomes" id="UP000262712">
    <property type="component" value="Chromosome"/>
</dbReference>
<dbReference type="KEGG" id="amol:AMOL_2270"/>